<protein>
    <recommendedName>
        <fullName evidence="1">Cysteine-rich CPCC domain-containing protein</fullName>
    </recommendedName>
</protein>
<organism evidence="2 3">
    <name type="scientific">Undibacterium hunanense</name>
    <dbReference type="NCBI Taxonomy" id="2762292"/>
    <lineage>
        <taxon>Bacteria</taxon>
        <taxon>Pseudomonadati</taxon>
        <taxon>Pseudomonadota</taxon>
        <taxon>Betaproteobacteria</taxon>
        <taxon>Burkholderiales</taxon>
        <taxon>Oxalobacteraceae</taxon>
        <taxon>Undibacterium</taxon>
    </lineage>
</organism>
<evidence type="ECO:0000313" key="3">
    <source>
        <dbReference type="Proteomes" id="UP000650424"/>
    </source>
</evidence>
<name>A0ABR6ZN64_9BURK</name>
<dbReference type="InterPro" id="IPR025983">
    <property type="entry name" value="Cys_rich_CPCC"/>
</dbReference>
<accession>A0ABR6ZN64</accession>
<dbReference type="Proteomes" id="UP000650424">
    <property type="component" value="Unassembled WGS sequence"/>
</dbReference>
<dbReference type="RefSeq" id="WP_186946541.1">
    <property type="nucleotide sequence ID" value="NZ_JACOGF010000003.1"/>
</dbReference>
<sequence>MTRDEAIDLLVGRDLARLFQDEREVLLLDWWSIDAGDPEYEGLPDVLKMMIAGTDEPDDPKNAIYDPLLKIALKHSYAGVANSYLKNQIILLGLNCAIEGDVEVLVACPCCRYRSLRVSDAYEICRVCFWEDDGTTEFDRLSGPNNMSLRDAQQNFQNIGAVTEDALRYVLSDGRDRYISEK</sequence>
<keyword evidence="3" id="KW-1185">Reference proteome</keyword>
<comment type="caution">
    <text evidence="2">The sequence shown here is derived from an EMBL/GenBank/DDBJ whole genome shotgun (WGS) entry which is preliminary data.</text>
</comment>
<dbReference type="Pfam" id="PF14206">
    <property type="entry name" value="Cys_rich_CPCC"/>
    <property type="match status" value="1"/>
</dbReference>
<evidence type="ECO:0000259" key="1">
    <source>
        <dbReference type="Pfam" id="PF14206"/>
    </source>
</evidence>
<feature type="domain" description="Cysteine-rich CPCC" evidence="1">
    <location>
        <begin position="107"/>
        <end position="171"/>
    </location>
</feature>
<dbReference type="EMBL" id="JACOGF010000003">
    <property type="protein sequence ID" value="MBC3917312.1"/>
    <property type="molecule type" value="Genomic_DNA"/>
</dbReference>
<gene>
    <name evidence="2" type="ORF">H8L32_07485</name>
</gene>
<proteinExistence type="predicted"/>
<reference evidence="2 3" key="1">
    <citation type="submission" date="2020-08" db="EMBL/GenBank/DDBJ databases">
        <title>Novel species isolated from subtropical streams in China.</title>
        <authorList>
            <person name="Lu H."/>
        </authorList>
    </citation>
    <scope>NUCLEOTIDE SEQUENCE [LARGE SCALE GENOMIC DNA]</scope>
    <source>
        <strain evidence="2 3">CY18W</strain>
    </source>
</reference>
<evidence type="ECO:0000313" key="2">
    <source>
        <dbReference type="EMBL" id="MBC3917312.1"/>
    </source>
</evidence>